<proteinExistence type="inferred from homology"/>
<dbReference type="CDD" id="cd06558">
    <property type="entry name" value="crotonase-like"/>
    <property type="match status" value="1"/>
</dbReference>
<organism evidence="4 5">
    <name type="scientific">Phialemonium thermophilum</name>
    <dbReference type="NCBI Taxonomy" id="223376"/>
    <lineage>
        <taxon>Eukaryota</taxon>
        <taxon>Fungi</taxon>
        <taxon>Dikarya</taxon>
        <taxon>Ascomycota</taxon>
        <taxon>Pezizomycotina</taxon>
        <taxon>Sordariomycetes</taxon>
        <taxon>Sordariomycetidae</taxon>
        <taxon>Cephalothecales</taxon>
        <taxon>Cephalothecaceae</taxon>
        <taxon>Phialemonium</taxon>
    </lineage>
</organism>
<dbReference type="SUPFAM" id="SSF52096">
    <property type="entry name" value="ClpP/crotonase"/>
    <property type="match status" value="1"/>
</dbReference>
<dbReference type="Pfam" id="PF00378">
    <property type="entry name" value="ECH_1"/>
    <property type="match status" value="2"/>
</dbReference>
<dbReference type="NCBIfam" id="NF006108">
    <property type="entry name" value="PRK08259.1"/>
    <property type="match status" value="1"/>
</dbReference>
<evidence type="ECO:0008006" key="6">
    <source>
        <dbReference type="Google" id="ProtNLM"/>
    </source>
</evidence>
<dbReference type="Gene3D" id="3.90.226.10">
    <property type="entry name" value="2-enoyl-CoA Hydratase, Chain A, domain 1"/>
    <property type="match status" value="1"/>
</dbReference>
<reference evidence="4 5" key="1">
    <citation type="journal article" date="2024" name="Commun. Biol.">
        <title>Comparative genomic analysis of thermophilic fungi reveals convergent evolutionary adaptations and gene losses.</title>
        <authorList>
            <person name="Steindorff A.S."/>
            <person name="Aguilar-Pontes M.V."/>
            <person name="Robinson A.J."/>
            <person name="Andreopoulos B."/>
            <person name="LaButti K."/>
            <person name="Kuo A."/>
            <person name="Mondo S."/>
            <person name="Riley R."/>
            <person name="Otillar R."/>
            <person name="Haridas S."/>
            <person name="Lipzen A."/>
            <person name="Grimwood J."/>
            <person name="Schmutz J."/>
            <person name="Clum A."/>
            <person name="Reid I.D."/>
            <person name="Moisan M.C."/>
            <person name="Butler G."/>
            <person name="Nguyen T.T.M."/>
            <person name="Dewar K."/>
            <person name="Conant G."/>
            <person name="Drula E."/>
            <person name="Henrissat B."/>
            <person name="Hansel C."/>
            <person name="Singer S."/>
            <person name="Hutchinson M.I."/>
            <person name="de Vries R.P."/>
            <person name="Natvig D.O."/>
            <person name="Powell A.J."/>
            <person name="Tsang A."/>
            <person name="Grigoriev I.V."/>
        </authorList>
    </citation>
    <scope>NUCLEOTIDE SEQUENCE [LARGE SCALE GENOMIC DNA]</scope>
    <source>
        <strain evidence="4 5">ATCC 24622</strain>
    </source>
</reference>
<evidence type="ECO:0000256" key="2">
    <source>
        <dbReference type="RuleBase" id="RU003707"/>
    </source>
</evidence>
<evidence type="ECO:0000313" key="5">
    <source>
        <dbReference type="Proteomes" id="UP001586593"/>
    </source>
</evidence>
<evidence type="ECO:0000256" key="1">
    <source>
        <dbReference type="ARBA" id="ARBA00005254"/>
    </source>
</evidence>
<dbReference type="PANTHER" id="PTHR43802:SF1">
    <property type="entry name" value="IP11341P-RELATED"/>
    <property type="match status" value="1"/>
</dbReference>
<dbReference type="PROSITE" id="PS00166">
    <property type="entry name" value="ENOYL_COA_HYDRATASE"/>
    <property type="match status" value="1"/>
</dbReference>
<protein>
    <recommendedName>
        <fullName evidence="6">Enoyl-CoA hydratase</fullName>
    </recommendedName>
</protein>
<dbReference type="Proteomes" id="UP001586593">
    <property type="component" value="Unassembled WGS sequence"/>
</dbReference>
<dbReference type="InterPro" id="IPR001753">
    <property type="entry name" value="Enoyl-CoA_hydra/iso"/>
</dbReference>
<name>A0ABR3Y3C5_9PEZI</name>
<dbReference type="PANTHER" id="PTHR43802">
    <property type="entry name" value="ENOYL-COA HYDRATASE"/>
    <property type="match status" value="1"/>
</dbReference>
<dbReference type="InterPro" id="IPR018376">
    <property type="entry name" value="Enoyl-CoA_hyd/isom_CS"/>
</dbReference>
<comment type="caution">
    <text evidence="4">The sequence shown here is derived from an EMBL/GenBank/DDBJ whole genome shotgun (WGS) entry which is preliminary data.</text>
</comment>
<accession>A0ABR3Y3C5</accession>
<dbReference type="EMBL" id="JAZHXJ010000015">
    <property type="protein sequence ID" value="KAL1882343.1"/>
    <property type="molecule type" value="Genomic_DNA"/>
</dbReference>
<feature type="region of interest" description="Disordered" evidence="3">
    <location>
        <begin position="78"/>
        <end position="130"/>
    </location>
</feature>
<comment type="similarity">
    <text evidence="1 2">Belongs to the enoyl-CoA hydratase/isomerase family.</text>
</comment>
<gene>
    <name evidence="4" type="ORF">VTK73DRAFT_1902</name>
</gene>
<evidence type="ECO:0000313" key="4">
    <source>
        <dbReference type="EMBL" id="KAL1882343.1"/>
    </source>
</evidence>
<keyword evidence="5" id="KW-1185">Reference proteome</keyword>
<feature type="compositionally biased region" description="Low complexity" evidence="3">
    <location>
        <begin position="92"/>
        <end position="105"/>
    </location>
</feature>
<dbReference type="InterPro" id="IPR029045">
    <property type="entry name" value="ClpP/crotonase-like_dom_sf"/>
</dbReference>
<dbReference type="Gene3D" id="1.10.287.2460">
    <property type="match status" value="1"/>
</dbReference>
<evidence type="ECO:0000256" key="3">
    <source>
        <dbReference type="SAM" id="MobiDB-lite"/>
    </source>
</evidence>
<sequence>MESGRETDTILYEPTSEGITTITIKRPHVRNAVNSEAALSLAAAFRAFEVDASQKVCLLTGAGDTFCAGYDLHEVAAQGHSSQHGSDDSSKSKNSSAPSPSRPSSLRFHHGPVDSTDPATSPPAPMGPSRMRLSKPLIAAIAGHAVAGGLELSLLADVRIADETAVLGVFCRRFGVPLIDGGTVRLQRVVGLGRAMDMILSGRPVTAREALHIGLVNRVVERGSALREAREYARALLGFPWACLLADRRSTFHAAFDARNLEDALRYEYEHGIKIVEQESLAGAARFAKGEGRKGTFATDDNVKSRL</sequence>